<comment type="caution">
    <text evidence="3">The sequence shown here is derived from an EMBL/GenBank/DDBJ whole genome shotgun (WGS) entry which is preliminary data.</text>
</comment>
<dbReference type="STRING" id="658196.A0A397TAB4"/>
<feature type="compositionally biased region" description="Low complexity" evidence="1">
    <location>
        <begin position="99"/>
        <end position="141"/>
    </location>
</feature>
<feature type="compositionally biased region" description="Low complexity" evidence="1">
    <location>
        <begin position="12"/>
        <end position="27"/>
    </location>
</feature>
<protein>
    <recommendedName>
        <fullName evidence="5">Mid2 domain-containing protein</fullName>
    </recommendedName>
</protein>
<gene>
    <name evidence="3" type="ORF">C1645_817514</name>
</gene>
<dbReference type="PANTHER" id="PTHR36911">
    <property type="entry name" value="LIM ZINC-BINDING DOMAIN-CONTAINING PROTEIN-RELATED"/>
    <property type="match status" value="1"/>
</dbReference>
<evidence type="ECO:0000313" key="3">
    <source>
        <dbReference type="EMBL" id="RIA94812.1"/>
    </source>
</evidence>
<evidence type="ECO:0008006" key="5">
    <source>
        <dbReference type="Google" id="ProtNLM"/>
    </source>
</evidence>
<proteinExistence type="predicted"/>
<evidence type="ECO:0000256" key="1">
    <source>
        <dbReference type="SAM" id="MobiDB-lite"/>
    </source>
</evidence>
<keyword evidence="2" id="KW-0812">Transmembrane</keyword>
<dbReference type="Proteomes" id="UP000265703">
    <property type="component" value="Unassembled WGS sequence"/>
</dbReference>
<dbReference type="PANTHER" id="PTHR36911:SF1">
    <property type="entry name" value="LIM ZINC-BINDING DOMAIN-CONTAINING PROTEIN"/>
    <property type="match status" value="1"/>
</dbReference>
<organism evidence="3 4">
    <name type="scientific">Glomus cerebriforme</name>
    <dbReference type="NCBI Taxonomy" id="658196"/>
    <lineage>
        <taxon>Eukaryota</taxon>
        <taxon>Fungi</taxon>
        <taxon>Fungi incertae sedis</taxon>
        <taxon>Mucoromycota</taxon>
        <taxon>Glomeromycotina</taxon>
        <taxon>Glomeromycetes</taxon>
        <taxon>Glomerales</taxon>
        <taxon>Glomeraceae</taxon>
        <taxon>Glomus</taxon>
    </lineage>
</organism>
<name>A0A397TAB4_9GLOM</name>
<feature type="transmembrane region" description="Helical" evidence="2">
    <location>
        <begin position="342"/>
        <end position="366"/>
    </location>
</feature>
<dbReference type="EMBL" id="QKYT01000073">
    <property type="protein sequence ID" value="RIA94812.1"/>
    <property type="molecule type" value="Genomic_DNA"/>
</dbReference>
<keyword evidence="2" id="KW-0472">Membrane</keyword>
<evidence type="ECO:0000313" key="4">
    <source>
        <dbReference type="Proteomes" id="UP000265703"/>
    </source>
</evidence>
<dbReference type="OrthoDB" id="2443140at2759"/>
<keyword evidence="4" id="KW-1185">Reference proteome</keyword>
<dbReference type="AlphaFoldDB" id="A0A397TAB4"/>
<feature type="non-terminal residue" evidence="3">
    <location>
        <position position="1"/>
    </location>
</feature>
<accession>A0A397TAB4</accession>
<feature type="compositionally biased region" description="Polar residues" evidence="1">
    <location>
        <begin position="43"/>
        <end position="54"/>
    </location>
</feature>
<keyword evidence="2" id="KW-1133">Transmembrane helix</keyword>
<sequence length="391" mass="42317">VSQPINGKDPKNPQNVPQPNNGKQPPKAIDQIPNKGDAKGTNPVPTGNPGQNPDNGKGKNYNGKEPATTSNEGTQPLPTTSQPPPTYSNSPAPEPTHGNPNNEQPKNNNPPNNDNNNENDNNNNNNPNNKQPKNNNPSDNNDNNDDNDNNDNNNGNKDDENNENQKPFIPPPEISISLIPTPVTTTTFAIPTNIPAKIVVDEEASYDTPPPNTTQVQLKFSAQLPWLQVVKSDILPSQFVSFVREDLSKSTGIALDDITVRDLQAADDGGVLMTMNIPDNELTNFSDVVKNPKSNFYLKGSELSKLVDPTSPIIAEDQQVNGITSPTNNLKSVTGNSSNKGLIIGLAVGGSTILYAGLTALVIRAYKRSKSRTMQRQENHIYGSTNYIEHQ</sequence>
<feature type="region of interest" description="Disordered" evidence="1">
    <location>
        <begin position="1"/>
        <end position="177"/>
    </location>
</feature>
<evidence type="ECO:0000256" key="2">
    <source>
        <dbReference type="SAM" id="Phobius"/>
    </source>
</evidence>
<reference evidence="3 4" key="1">
    <citation type="submission" date="2018-06" db="EMBL/GenBank/DDBJ databases">
        <title>Comparative genomics reveals the genomic features of Rhizophagus irregularis, R. cerebriforme, R. diaphanum and Gigaspora rosea, and their symbiotic lifestyle signature.</title>
        <authorList>
            <person name="Morin E."/>
            <person name="San Clemente H."/>
            <person name="Chen E.C.H."/>
            <person name="De La Providencia I."/>
            <person name="Hainaut M."/>
            <person name="Kuo A."/>
            <person name="Kohler A."/>
            <person name="Murat C."/>
            <person name="Tang N."/>
            <person name="Roy S."/>
            <person name="Loubradou J."/>
            <person name="Henrissat B."/>
            <person name="Grigoriev I.V."/>
            <person name="Corradi N."/>
            <person name="Roux C."/>
            <person name="Martin F.M."/>
        </authorList>
    </citation>
    <scope>NUCLEOTIDE SEQUENCE [LARGE SCALE GENOMIC DNA]</scope>
    <source>
        <strain evidence="3 4">DAOM 227022</strain>
    </source>
</reference>